<dbReference type="Gene3D" id="3.40.50.150">
    <property type="entry name" value="Vaccinia Virus protein VP39"/>
    <property type="match status" value="1"/>
</dbReference>
<gene>
    <name evidence="4" type="ORF">AB0E61_25570</name>
</gene>
<evidence type="ECO:0000256" key="2">
    <source>
        <dbReference type="ARBA" id="ARBA00022679"/>
    </source>
</evidence>
<dbReference type="Proteomes" id="UP001550853">
    <property type="component" value="Unassembled WGS sequence"/>
</dbReference>
<dbReference type="InterPro" id="IPR029063">
    <property type="entry name" value="SAM-dependent_MTases_sf"/>
</dbReference>
<dbReference type="PANTHER" id="PTHR43861:SF1">
    <property type="entry name" value="TRANS-ACONITATE 2-METHYLTRANSFERASE"/>
    <property type="match status" value="1"/>
</dbReference>
<feature type="domain" description="Methyltransferase" evidence="3">
    <location>
        <begin position="37"/>
        <end position="140"/>
    </location>
</feature>
<dbReference type="PANTHER" id="PTHR43861">
    <property type="entry name" value="TRANS-ACONITATE 2-METHYLTRANSFERASE-RELATED"/>
    <property type="match status" value="1"/>
</dbReference>
<dbReference type="EC" id="2.1.-.-" evidence="4"/>
<dbReference type="CDD" id="cd02440">
    <property type="entry name" value="AdoMet_MTases"/>
    <property type="match status" value="1"/>
</dbReference>
<dbReference type="SUPFAM" id="SSF53335">
    <property type="entry name" value="S-adenosyl-L-methionine-dependent methyltransferases"/>
    <property type="match status" value="1"/>
</dbReference>
<proteinExistence type="predicted"/>
<organism evidence="4 5">
    <name type="scientific">Streptomyces catenulae</name>
    <dbReference type="NCBI Taxonomy" id="66875"/>
    <lineage>
        <taxon>Bacteria</taxon>
        <taxon>Bacillati</taxon>
        <taxon>Actinomycetota</taxon>
        <taxon>Actinomycetes</taxon>
        <taxon>Kitasatosporales</taxon>
        <taxon>Streptomycetaceae</taxon>
        <taxon>Streptomyces</taxon>
    </lineage>
</organism>
<keyword evidence="1 4" id="KW-0489">Methyltransferase</keyword>
<keyword evidence="2 4" id="KW-0808">Transferase</keyword>
<keyword evidence="5" id="KW-1185">Reference proteome</keyword>
<dbReference type="GO" id="GO:0008168">
    <property type="term" value="F:methyltransferase activity"/>
    <property type="evidence" value="ECO:0007669"/>
    <property type="project" value="UniProtKB-KW"/>
</dbReference>
<evidence type="ECO:0000313" key="5">
    <source>
        <dbReference type="Proteomes" id="UP001550853"/>
    </source>
</evidence>
<dbReference type="InterPro" id="IPR041698">
    <property type="entry name" value="Methyltransf_25"/>
</dbReference>
<dbReference type="RefSeq" id="WP_030281346.1">
    <property type="nucleotide sequence ID" value="NZ_JBEZVI010000025.1"/>
</dbReference>
<comment type="caution">
    <text evidence="4">The sequence shown here is derived from an EMBL/GenBank/DDBJ whole genome shotgun (WGS) entry which is preliminary data.</text>
</comment>
<evidence type="ECO:0000313" key="4">
    <source>
        <dbReference type="EMBL" id="MEU3713454.1"/>
    </source>
</evidence>
<dbReference type="Pfam" id="PF13649">
    <property type="entry name" value="Methyltransf_25"/>
    <property type="match status" value="1"/>
</dbReference>
<reference evidence="4 5" key="1">
    <citation type="submission" date="2024-06" db="EMBL/GenBank/DDBJ databases">
        <title>The Natural Products Discovery Center: Release of the First 8490 Sequenced Strains for Exploring Actinobacteria Biosynthetic Diversity.</title>
        <authorList>
            <person name="Kalkreuter E."/>
            <person name="Kautsar S.A."/>
            <person name="Yang D."/>
            <person name="Bader C.D."/>
            <person name="Teijaro C.N."/>
            <person name="Fluegel L."/>
            <person name="Davis C.M."/>
            <person name="Simpson J.R."/>
            <person name="Lauterbach L."/>
            <person name="Steele A.D."/>
            <person name="Gui C."/>
            <person name="Meng S."/>
            <person name="Li G."/>
            <person name="Viehrig K."/>
            <person name="Ye F."/>
            <person name="Su P."/>
            <person name="Kiefer A.F."/>
            <person name="Nichols A."/>
            <person name="Cepeda A.J."/>
            <person name="Yan W."/>
            <person name="Fan B."/>
            <person name="Jiang Y."/>
            <person name="Adhikari A."/>
            <person name="Zheng C.-J."/>
            <person name="Schuster L."/>
            <person name="Cowan T.M."/>
            <person name="Smanski M.J."/>
            <person name="Chevrette M.G."/>
            <person name="De Carvalho L.P.S."/>
            <person name="Shen B."/>
        </authorList>
    </citation>
    <scope>NUCLEOTIDE SEQUENCE [LARGE SCALE GENOMIC DNA]</scope>
    <source>
        <strain evidence="4 5">NPDC033039</strain>
    </source>
</reference>
<protein>
    <submittedName>
        <fullName evidence="4">Class I SAM-dependent methyltransferase</fullName>
        <ecNumber evidence="4">2.1.-.-</ecNumber>
    </submittedName>
</protein>
<dbReference type="EMBL" id="JBEZVI010000025">
    <property type="protein sequence ID" value="MEU3713454.1"/>
    <property type="molecule type" value="Genomic_DNA"/>
</dbReference>
<dbReference type="GO" id="GO:0032259">
    <property type="term" value="P:methylation"/>
    <property type="evidence" value="ECO:0007669"/>
    <property type="project" value="UniProtKB-KW"/>
</dbReference>
<evidence type="ECO:0000256" key="1">
    <source>
        <dbReference type="ARBA" id="ARBA00022603"/>
    </source>
</evidence>
<evidence type="ECO:0000259" key="3">
    <source>
        <dbReference type="Pfam" id="PF13649"/>
    </source>
</evidence>
<sequence>MTGRGDAELLAHWYDACNPWGVCDDFFLDLVMRADAVLDVGCGTGTLLRRARERGHRGRLCGLDPDPAMLAIARAGAPDGPTWIAAGLGATTDPAELGGVGAAPEFDLAVMTGHAFQVLCTDAELRAALTVVRRALAPGGRFAFETRNPAARAWQRWTPEHAVAVTGPDGARARIAHRVHRPVDGGLVRFTTTLTGPGLPRPVRGDSTLRFLSADALDGFLAGAGLTVEERYGDWDRSPYGPASPEIITVAGVSPGPRPCVRG</sequence>
<name>A0ABV2Z631_9ACTN</name>
<accession>A0ABV2Z631</accession>